<keyword evidence="2 4" id="KW-0442">Lipid degradation</keyword>
<evidence type="ECO:0000256" key="2">
    <source>
        <dbReference type="ARBA" id="ARBA00022963"/>
    </source>
</evidence>
<evidence type="ECO:0000256" key="1">
    <source>
        <dbReference type="ARBA" id="ARBA00022801"/>
    </source>
</evidence>
<dbReference type="Gene3D" id="3.40.1090.10">
    <property type="entry name" value="Cytosolic phospholipase A2 catalytic domain"/>
    <property type="match status" value="2"/>
</dbReference>
<dbReference type="CDD" id="cd07205">
    <property type="entry name" value="Pat_PNPLA6_PNPLA7_NTE1_like"/>
    <property type="match status" value="1"/>
</dbReference>
<feature type="short sequence motif" description="DGA/G" evidence="4">
    <location>
        <begin position="201"/>
        <end position="203"/>
    </location>
</feature>
<dbReference type="EMBL" id="CP071793">
    <property type="protein sequence ID" value="QTD54280.1"/>
    <property type="molecule type" value="Genomic_DNA"/>
</dbReference>
<evidence type="ECO:0000313" key="6">
    <source>
        <dbReference type="EMBL" id="QTD54280.1"/>
    </source>
</evidence>
<comment type="caution">
    <text evidence="4">Lacks conserved residue(s) required for the propagation of feature annotation.</text>
</comment>
<dbReference type="PANTHER" id="PTHR14226:SF76">
    <property type="entry name" value="NTE FAMILY PROTEIN RSSA"/>
    <property type="match status" value="1"/>
</dbReference>
<evidence type="ECO:0000259" key="5">
    <source>
        <dbReference type="PROSITE" id="PS51635"/>
    </source>
</evidence>
<evidence type="ECO:0000313" key="7">
    <source>
        <dbReference type="Proteomes" id="UP000663929"/>
    </source>
</evidence>
<dbReference type="InterPro" id="IPR002641">
    <property type="entry name" value="PNPLA_dom"/>
</dbReference>
<protein>
    <submittedName>
        <fullName evidence="6">Patatin-like phospholipase family protein</fullName>
    </submittedName>
</protein>
<dbReference type="GO" id="GO:0016042">
    <property type="term" value="P:lipid catabolic process"/>
    <property type="evidence" value="ECO:0007669"/>
    <property type="project" value="UniProtKB-UniRule"/>
</dbReference>
<keyword evidence="3 4" id="KW-0443">Lipid metabolism</keyword>
<accession>A0A8A4TXQ6</accession>
<dbReference type="AlphaFoldDB" id="A0A8A4TXQ6"/>
<keyword evidence="7" id="KW-1185">Reference proteome</keyword>
<feature type="active site" description="Proton acceptor" evidence="4">
    <location>
        <position position="201"/>
    </location>
</feature>
<keyword evidence="1 4" id="KW-0378">Hydrolase</keyword>
<dbReference type="InterPro" id="IPR050301">
    <property type="entry name" value="NTE"/>
</dbReference>
<dbReference type="InterPro" id="IPR016035">
    <property type="entry name" value="Acyl_Trfase/lysoPLipase"/>
</dbReference>
<reference evidence="6" key="1">
    <citation type="submission" date="2021-03" db="EMBL/GenBank/DDBJ databases">
        <title>Acanthopleuribacteraceae sp. M133.</title>
        <authorList>
            <person name="Wang G."/>
        </authorList>
    </citation>
    <scope>NUCLEOTIDE SEQUENCE</scope>
    <source>
        <strain evidence="6">M133</strain>
    </source>
</reference>
<sequence>MGLPILAQGGADTTEDGPRIGLALSGGGARGYAHLGVLRVLEEQRVPIHAVAATSMGAMVGGLYAAGLPLERIEAIMLDLNWPDLFDDQPARRDRTFRRKEEDQRFLFDFEVGISRQGVRLPTGLSAGQKLNFFLRRNTLGVAHISDFNQLPIPYRAMGTDIVKGDSVALQRGDLTKAIRASMALPGMFAPVSIDNRLLVDGGVVNNLPIEVLKDMDVDVIIAVDIGLPLRERDKLITLMDVSSQAMGILSRKQVEQQLDQADLLIVPPISDIGTLDFAATAEIRNRGEDAARAAVDQLAQWSVSESAYRAYQQRRTKPPPATKRVVSLDIVGLKRVDERVVRGRLRLKPGDPLDLPSLRRDLDRVFGLGDFELVDFQLKPAEGGFHVRILIREKFWGPNYLHFGVNTTIDDDQNTRILPLVNLTNTRLNALGGELRTDFIFGETQRLRSEFYQPLDFGGRFFIAPQIGIDRDKSQLAGGGEPLELESIFFRANLDLGLNLGAYGEFRTRYVYGKYDADFGVLEFPDGNPLDGVTLGGISTSLIVDRLDNRAFPKQGMLTSLSLFSVREDMGADDTFDSATFNLVLTKSFGRHTLLGWLESASGLENEPLPFYAQYGIGGFFSFSAYERGELIGSHYAILRPTYLYRAGNLPAPIGDGIYVGGWLELGNMWQTRDEVDLQDLRYTATFTLGADTRIGPVYLSLGLAEKDRHSLYLSIGPSF</sequence>
<feature type="short sequence motif" description="GXGXXG" evidence="4">
    <location>
        <begin position="26"/>
        <end position="31"/>
    </location>
</feature>
<evidence type="ECO:0000256" key="4">
    <source>
        <dbReference type="PROSITE-ProRule" id="PRU01161"/>
    </source>
</evidence>
<proteinExistence type="predicted"/>
<dbReference type="GO" id="GO:0016787">
    <property type="term" value="F:hydrolase activity"/>
    <property type="evidence" value="ECO:0007669"/>
    <property type="project" value="UniProtKB-UniRule"/>
</dbReference>
<dbReference type="Proteomes" id="UP000663929">
    <property type="component" value="Chromosome"/>
</dbReference>
<name>A0A8A4TXQ6_SULCO</name>
<dbReference type="Pfam" id="PF01734">
    <property type="entry name" value="Patatin"/>
    <property type="match status" value="1"/>
</dbReference>
<dbReference type="RefSeq" id="WP_237384376.1">
    <property type="nucleotide sequence ID" value="NZ_CP071793.1"/>
</dbReference>
<dbReference type="SUPFAM" id="SSF52151">
    <property type="entry name" value="FabD/lysophospholipase-like"/>
    <property type="match status" value="1"/>
</dbReference>
<dbReference type="Gene3D" id="3.10.20.310">
    <property type="entry name" value="membrane protein fhac"/>
    <property type="match status" value="1"/>
</dbReference>
<dbReference type="Gene3D" id="2.40.160.50">
    <property type="entry name" value="membrane protein fhac: a member of the omp85/tpsb transporter family"/>
    <property type="match status" value="1"/>
</dbReference>
<organism evidence="6 7">
    <name type="scientific">Sulfidibacter corallicola</name>
    <dbReference type="NCBI Taxonomy" id="2818388"/>
    <lineage>
        <taxon>Bacteria</taxon>
        <taxon>Pseudomonadati</taxon>
        <taxon>Acidobacteriota</taxon>
        <taxon>Holophagae</taxon>
        <taxon>Acanthopleuribacterales</taxon>
        <taxon>Acanthopleuribacteraceae</taxon>
        <taxon>Sulfidibacter</taxon>
    </lineage>
</organism>
<feature type="active site" description="Nucleophile" evidence="4">
    <location>
        <position position="55"/>
    </location>
</feature>
<gene>
    <name evidence="6" type="ORF">J3U87_17690</name>
</gene>
<feature type="domain" description="PNPLA" evidence="5">
    <location>
        <begin position="22"/>
        <end position="214"/>
    </location>
</feature>
<evidence type="ECO:0000256" key="3">
    <source>
        <dbReference type="ARBA" id="ARBA00023098"/>
    </source>
</evidence>
<dbReference type="PANTHER" id="PTHR14226">
    <property type="entry name" value="NEUROPATHY TARGET ESTERASE/SWISS CHEESE D.MELANOGASTER"/>
    <property type="match status" value="1"/>
</dbReference>
<dbReference type="PROSITE" id="PS51635">
    <property type="entry name" value="PNPLA"/>
    <property type="match status" value="1"/>
</dbReference>
<dbReference type="KEGG" id="scor:J3U87_17690"/>